<dbReference type="Proteomes" id="UP000198302">
    <property type="component" value="Unassembled WGS sequence"/>
</dbReference>
<gene>
    <name evidence="3" type="ORF">B0A73_04115</name>
    <name evidence="2" type="ORF">IW18_06715</name>
</gene>
<dbReference type="InterPro" id="IPR033427">
    <property type="entry name" value="DUF5123"/>
</dbReference>
<dbReference type="Gene3D" id="2.60.40.10">
    <property type="entry name" value="Immunoglobulins"/>
    <property type="match status" value="1"/>
</dbReference>
<dbReference type="RefSeq" id="WP_041516831.1">
    <property type="nucleotide sequence ID" value="NZ_JPRK01000006.1"/>
</dbReference>
<keyword evidence="5" id="KW-1185">Reference proteome</keyword>
<evidence type="ECO:0000313" key="5">
    <source>
        <dbReference type="Proteomes" id="UP000198302"/>
    </source>
</evidence>
<dbReference type="EMBL" id="JPRK01000006">
    <property type="protein sequence ID" value="KIO53489.1"/>
    <property type="molecule type" value="Genomic_DNA"/>
</dbReference>
<evidence type="ECO:0000313" key="2">
    <source>
        <dbReference type="EMBL" id="KIO53489.1"/>
    </source>
</evidence>
<reference evidence="3 5" key="2">
    <citation type="submission" date="2016-11" db="EMBL/GenBank/DDBJ databases">
        <title>Whole genomes of Flavobacteriaceae.</title>
        <authorList>
            <person name="Stine C."/>
            <person name="Li C."/>
            <person name="Tadesse D."/>
        </authorList>
    </citation>
    <scope>NUCLEOTIDE SEQUENCE [LARGE SCALE GENOMIC DNA]</scope>
    <source>
        <strain evidence="3 5">ATCC 51468</strain>
    </source>
</reference>
<organism evidence="2 4">
    <name type="scientific">Flavobacterium hibernum</name>
    <dbReference type="NCBI Taxonomy" id="37752"/>
    <lineage>
        <taxon>Bacteria</taxon>
        <taxon>Pseudomonadati</taxon>
        <taxon>Bacteroidota</taxon>
        <taxon>Flavobacteriia</taxon>
        <taxon>Flavobacteriales</taxon>
        <taxon>Flavobacteriaceae</taxon>
        <taxon>Flavobacterium</taxon>
    </lineage>
</organism>
<dbReference type="PROSITE" id="PS50853">
    <property type="entry name" value="FN3"/>
    <property type="match status" value="1"/>
</dbReference>
<dbReference type="SUPFAM" id="SSF49265">
    <property type="entry name" value="Fibronectin type III"/>
    <property type="match status" value="1"/>
</dbReference>
<name>A0A0D0EF50_9FLAO</name>
<dbReference type="Pfam" id="PF16318">
    <property type="entry name" value="DUF4957"/>
    <property type="match status" value="1"/>
</dbReference>
<dbReference type="InterPro" id="IPR011050">
    <property type="entry name" value="Pectin_lyase_fold/virulence"/>
</dbReference>
<proteinExistence type="predicted"/>
<feature type="domain" description="Fibronectin type-III" evidence="1">
    <location>
        <begin position="42"/>
        <end position="133"/>
    </location>
</feature>
<evidence type="ECO:0000313" key="4">
    <source>
        <dbReference type="Proteomes" id="UP000032061"/>
    </source>
</evidence>
<protein>
    <submittedName>
        <fullName evidence="3">DUF5123 domain-containing protein</fullName>
    </submittedName>
    <submittedName>
        <fullName evidence="2">Fibronectin</fullName>
    </submittedName>
</protein>
<dbReference type="PROSITE" id="PS51257">
    <property type="entry name" value="PROKAR_LIPOPROTEIN"/>
    <property type="match status" value="1"/>
</dbReference>
<comment type="caution">
    <text evidence="2">The sequence shown here is derived from an EMBL/GenBank/DDBJ whole genome shotgun (WGS) entry which is preliminary data.</text>
</comment>
<dbReference type="InterPro" id="IPR003961">
    <property type="entry name" value="FN3_dom"/>
</dbReference>
<dbReference type="OrthoDB" id="691503at2"/>
<dbReference type="Proteomes" id="UP000032061">
    <property type="component" value="Unassembled WGS sequence"/>
</dbReference>
<evidence type="ECO:0000259" key="1">
    <source>
        <dbReference type="PROSITE" id="PS50853"/>
    </source>
</evidence>
<dbReference type="SUPFAM" id="SSF51126">
    <property type="entry name" value="Pectin lyase-like"/>
    <property type="match status" value="1"/>
</dbReference>
<dbReference type="Pfam" id="PF17161">
    <property type="entry name" value="DUF5123"/>
    <property type="match status" value="1"/>
</dbReference>
<accession>A0A0D0EF50</accession>
<dbReference type="EMBL" id="MUGX01000008">
    <property type="protein sequence ID" value="OXA89578.1"/>
    <property type="molecule type" value="Genomic_DNA"/>
</dbReference>
<dbReference type="InterPro" id="IPR013783">
    <property type="entry name" value="Ig-like_fold"/>
</dbReference>
<sequence>MMKIKHILKGLIATLVLTSAISSCESYNEGLLDGIGNSREFSPIALTAKIRTQTFVELNWTVNAAADHYTVEFSADDPDFKVIYKTLQVTGSQLPLTVQLEGETTYSIRVKAVTNGLADSKWSVVTATTLSEQLFFPVQPADIDSKQVTLRWAPNSTVTQISVMPGNIIRTITAAEKTAGVATITGLTSETAYTATLLNGAKKRGVVNFTTGIDIGTGILVKATDDLMQKIADAASGAILVLEPGDYTADNQIGAITLNKSITLRGLRPANTPKLHVNFVLGTGSGNVSLIDLDLKGDKGAAGAAVSVVKYNDNSVSYGTLSISGCNIHDYGVSLISANLTAAKITSITVDNTVLTNILTVGGEFIDVRGSQVAQLTLKNSTFNNCTSSTAAARHFIRMDAGLTGLTSNVLIDSCTILNPNMLATSANSILYTRFVTTVIVVRNTLFANTPAPYTREAVTPNPTFSNNNYFNSPNLNANPLPLANNRPDASGTALNPQFTSAATGDFTIGNQTLKDNKVGDPRWIK</sequence>
<dbReference type="STRING" id="37752.IW18_06715"/>
<reference evidence="2 4" key="1">
    <citation type="submission" date="2015-01" db="EMBL/GenBank/DDBJ databases">
        <title>Genome of Flavobacterium hibernum DSM 12611.</title>
        <authorList>
            <person name="Stropko S.J."/>
            <person name="Pipes S.E."/>
            <person name="Newman J.D."/>
        </authorList>
    </citation>
    <scope>NUCLEOTIDE SEQUENCE [LARGE SCALE GENOMIC DNA]</scope>
    <source>
        <strain evidence="2 4">DSM 12611</strain>
    </source>
</reference>
<dbReference type="InterPro" id="IPR036116">
    <property type="entry name" value="FN3_sf"/>
</dbReference>
<dbReference type="CDD" id="cd00063">
    <property type="entry name" value="FN3"/>
    <property type="match status" value="1"/>
</dbReference>
<dbReference type="InterPro" id="IPR032530">
    <property type="entry name" value="DUF4957"/>
</dbReference>
<dbReference type="AlphaFoldDB" id="A0A0D0EF50"/>
<evidence type="ECO:0000313" key="3">
    <source>
        <dbReference type="EMBL" id="OXA89578.1"/>
    </source>
</evidence>